<accession>X1GFD7</accession>
<dbReference type="Gene3D" id="3.40.50.720">
    <property type="entry name" value="NAD(P)-binding Rossmann-like Domain"/>
    <property type="match status" value="1"/>
</dbReference>
<dbReference type="InterPro" id="IPR001509">
    <property type="entry name" value="Epimerase_deHydtase"/>
</dbReference>
<dbReference type="InterPro" id="IPR036291">
    <property type="entry name" value="NAD(P)-bd_dom_sf"/>
</dbReference>
<dbReference type="EMBL" id="BARU01018447">
    <property type="protein sequence ID" value="GAH56606.1"/>
    <property type="molecule type" value="Genomic_DNA"/>
</dbReference>
<organism evidence="2">
    <name type="scientific">marine sediment metagenome</name>
    <dbReference type="NCBI Taxonomy" id="412755"/>
    <lineage>
        <taxon>unclassified sequences</taxon>
        <taxon>metagenomes</taxon>
        <taxon>ecological metagenomes</taxon>
    </lineage>
</organism>
<gene>
    <name evidence="2" type="ORF">S03H2_30494</name>
</gene>
<evidence type="ECO:0000259" key="1">
    <source>
        <dbReference type="Pfam" id="PF01370"/>
    </source>
</evidence>
<sequence>MTKIESVLITGGAGFIGSNLASRLLKLGYKVVILDDLSRDKSRHPYDCMWIS</sequence>
<evidence type="ECO:0000313" key="2">
    <source>
        <dbReference type="EMBL" id="GAH56606.1"/>
    </source>
</evidence>
<comment type="caution">
    <text evidence="2">The sequence shown here is derived from an EMBL/GenBank/DDBJ whole genome shotgun (WGS) entry which is preliminary data.</text>
</comment>
<dbReference type="SUPFAM" id="SSF51735">
    <property type="entry name" value="NAD(P)-binding Rossmann-fold domains"/>
    <property type="match status" value="1"/>
</dbReference>
<dbReference type="AlphaFoldDB" id="X1GFD7"/>
<protein>
    <recommendedName>
        <fullName evidence="1">NAD-dependent epimerase/dehydratase domain-containing protein</fullName>
    </recommendedName>
</protein>
<reference evidence="2" key="1">
    <citation type="journal article" date="2014" name="Front. Microbiol.">
        <title>High frequency of phylogenetically diverse reductive dehalogenase-homologous genes in deep subseafloor sedimentary metagenomes.</title>
        <authorList>
            <person name="Kawai M."/>
            <person name="Futagami T."/>
            <person name="Toyoda A."/>
            <person name="Takaki Y."/>
            <person name="Nishi S."/>
            <person name="Hori S."/>
            <person name="Arai W."/>
            <person name="Tsubouchi T."/>
            <person name="Morono Y."/>
            <person name="Uchiyama I."/>
            <person name="Ito T."/>
            <person name="Fujiyama A."/>
            <person name="Inagaki F."/>
            <person name="Takami H."/>
        </authorList>
    </citation>
    <scope>NUCLEOTIDE SEQUENCE</scope>
    <source>
        <strain evidence="2">Expedition CK06-06</strain>
    </source>
</reference>
<dbReference type="Pfam" id="PF01370">
    <property type="entry name" value="Epimerase"/>
    <property type="match status" value="1"/>
</dbReference>
<feature type="domain" description="NAD-dependent epimerase/dehydratase" evidence="1">
    <location>
        <begin position="7"/>
        <end position="41"/>
    </location>
</feature>
<name>X1GFD7_9ZZZZ</name>
<proteinExistence type="predicted"/>